<organism evidence="1">
    <name type="scientific">Trypanosoma congolense (strain IL3000)</name>
    <dbReference type="NCBI Taxonomy" id="1068625"/>
    <lineage>
        <taxon>Eukaryota</taxon>
        <taxon>Discoba</taxon>
        <taxon>Euglenozoa</taxon>
        <taxon>Kinetoplastea</taxon>
        <taxon>Metakinetoplastina</taxon>
        <taxon>Trypanosomatida</taxon>
        <taxon>Trypanosomatidae</taxon>
        <taxon>Trypanosoma</taxon>
        <taxon>Nannomonas</taxon>
    </lineage>
</organism>
<proteinExistence type="predicted"/>
<sequence length="138" mass="15812">FPFDTSVDCSLRFGVSYCFCPCTHAEGVPVSFSSSSKNCPILSYAGHLGLNRVSRSLSPLLRSVTTHVRANYSAFLLFPPHPEYHFPCVFVWSHRVETNSDIAFPLFPLFGSPHVKEEMRRMTPGQQWRWWWLLGCEL</sequence>
<dbReference type="EMBL" id="HE575320">
    <property type="protein sequence ID" value="CCC91507.1"/>
    <property type="molecule type" value="Genomic_DNA"/>
</dbReference>
<accession>G0UQ46</accession>
<gene>
    <name evidence="1" type="ORF">TCIL3000_7_3210</name>
</gene>
<reference evidence="1" key="1">
    <citation type="journal article" date="2012" name="Proc. Natl. Acad. Sci. U.S.A.">
        <title>Antigenic diversity is generated by distinct evolutionary mechanisms in African trypanosome species.</title>
        <authorList>
            <person name="Jackson A.P."/>
            <person name="Berry A."/>
            <person name="Aslett M."/>
            <person name="Allison H.C."/>
            <person name="Burton P."/>
            <person name="Vavrova-Anderson J."/>
            <person name="Brown R."/>
            <person name="Browne H."/>
            <person name="Corton N."/>
            <person name="Hauser H."/>
            <person name="Gamble J."/>
            <person name="Gilderthorp R."/>
            <person name="Marcello L."/>
            <person name="McQuillan J."/>
            <person name="Otto T.D."/>
            <person name="Quail M.A."/>
            <person name="Sanders M.J."/>
            <person name="van Tonder A."/>
            <person name="Ginger M.L."/>
            <person name="Field M.C."/>
            <person name="Barry J.D."/>
            <person name="Hertz-Fowler C."/>
            <person name="Berriman M."/>
        </authorList>
    </citation>
    <scope>NUCLEOTIDE SEQUENCE</scope>
    <source>
        <strain evidence="1">IL3000</strain>
    </source>
</reference>
<dbReference type="VEuPathDB" id="TriTrypDB:TcIL3000_7_3210"/>
<protein>
    <submittedName>
        <fullName evidence="1">Uncharacterized protein TCIL3000_7_3210</fullName>
    </submittedName>
</protein>
<name>G0UQ46_TRYCI</name>
<feature type="non-terminal residue" evidence="1">
    <location>
        <position position="1"/>
    </location>
</feature>
<evidence type="ECO:0000313" key="1">
    <source>
        <dbReference type="EMBL" id="CCC91507.1"/>
    </source>
</evidence>
<dbReference type="AlphaFoldDB" id="G0UQ46"/>